<dbReference type="AlphaFoldDB" id="A0A5P2D0U0"/>
<reference evidence="7 8" key="1">
    <citation type="submission" date="2018-05" db="EMBL/GenBank/DDBJ databases">
        <title>Streptomyces venezuelae.</title>
        <authorList>
            <person name="Kim W."/>
            <person name="Lee N."/>
            <person name="Cho B.-K."/>
        </authorList>
    </citation>
    <scope>NUCLEOTIDE SEQUENCE [LARGE SCALE GENOMIC DNA]</scope>
    <source>
        <strain evidence="7 8">ATCC 21782</strain>
    </source>
</reference>
<feature type="transmembrane region" description="Helical" evidence="5">
    <location>
        <begin position="41"/>
        <end position="66"/>
    </location>
</feature>
<feature type="transmembrane region" description="Helical" evidence="5">
    <location>
        <begin position="78"/>
        <end position="97"/>
    </location>
</feature>
<dbReference type="Pfam" id="PF13515">
    <property type="entry name" value="FUSC_2"/>
    <property type="match status" value="1"/>
</dbReference>
<evidence type="ECO:0000313" key="7">
    <source>
        <dbReference type="EMBL" id="QES48363.1"/>
    </source>
</evidence>
<keyword evidence="4 5" id="KW-0472">Membrane</keyword>
<accession>A0A5P2D0U0</accession>
<evidence type="ECO:0000256" key="5">
    <source>
        <dbReference type="SAM" id="Phobius"/>
    </source>
</evidence>
<gene>
    <name evidence="7" type="ORF">DEJ50_11550</name>
</gene>
<dbReference type="GO" id="GO:0016020">
    <property type="term" value="C:membrane"/>
    <property type="evidence" value="ECO:0007669"/>
    <property type="project" value="UniProtKB-SubCell"/>
</dbReference>
<dbReference type="Proteomes" id="UP000325211">
    <property type="component" value="Chromosome"/>
</dbReference>
<comment type="subcellular location">
    <subcellularLocation>
        <location evidence="1">Membrane</location>
        <topology evidence="1">Multi-pass membrane protein</topology>
    </subcellularLocation>
</comment>
<evidence type="ECO:0000256" key="3">
    <source>
        <dbReference type="ARBA" id="ARBA00022989"/>
    </source>
</evidence>
<keyword evidence="2 5" id="KW-0812">Transmembrane</keyword>
<evidence type="ECO:0000259" key="6">
    <source>
        <dbReference type="Pfam" id="PF13515"/>
    </source>
</evidence>
<evidence type="ECO:0000256" key="1">
    <source>
        <dbReference type="ARBA" id="ARBA00004141"/>
    </source>
</evidence>
<evidence type="ECO:0000313" key="8">
    <source>
        <dbReference type="Proteomes" id="UP000325211"/>
    </source>
</evidence>
<dbReference type="InterPro" id="IPR049453">
    <property type="entry name" value="Memb_transporter_dom"/>
</dbReference>
<dbReference type="EMBL" id="CP029190">
    <property type="protein sequence ID" value="QES48363.1"/>
    <property type="molecule type" value="Genomic_DNA"/>
</dbReference>
<organism evidence="7 8">
    <name type="scientific">Streptomyces venezuelae</name>
    <dbReference type="NCBI Taxonomy" id="54571"/>
    <lineage>
        <taxon>Bacteria</taxon>
        <taxon>Bacillati</taxon>
        <taxon>Actinomycetota</taxon>
        <taxon>Actinomycetes</taxon>
        <taxon>Kitasatosporales</taxon>
        <taxon>Streptomycetaceae</taxon>
        <taxon>Streptomyces</taxon>
    </lineage>
</organism>
<sequence length="352" mass="37509">MPGMPGTSGKPGTSEALPTPWSRALRERIAPAGRLVVCAAVPWYLCLWFGTSTAPVPAALPAVLILRADLFAAPRLALERLVGVVVGVLLSVTVLHWLPVSSASFMLVLLCGTAGMYLLRHDGSPNQQVLITALMIYTTPVAGYPLARLVESAVGIAVVALLGPLLWPPDPYREAAAGLEAYRADLGARLERISGRLRTPRAPGEPYAAESFALWHRPYELSAALDRRARRLRLPTAPPDGLRDRLRLAGRTALSLQYFTRELEARDPGPEDRAVRELAPVLEATARALDTALRGDGHSAGPPAGLEAELRRATELEAAHRAAHPGSGDALLRSGLRLTQQALAGQPPAPGP</sequence>
<proteinExistence type="predicted"/>
<protein>
    <recommendedName>
        <fullName evidence="6">Integral membrane bound transporter domain-containing protein</fullName>
    </recommendedName>
</protein>
<name>A0A5P2D0U0_STRVZ</name>
<keyword evidence="3 5" id="KW-1133">Transmembrane helix</keyword>
<dbReference type="OrthoDB" id="4076157at2"/>
<evidence type="ECO:0000256" key="4">
    <source>
        <dbReference type="ARBA" id="ARBA00023136"/>
    </source>
</evidence>
<feature type="domain" description="Integral membrane bound transporter" evidence="6">
    <location>
        <begin position="43"/>
        <end position="161"/>
    </location>
</feature>
<evidence type="ECO:0000256" key="2">
    <source>
        <dbReference type="ARBA" id="ARBA00022692"/>
    </source>
</evidence>